<dbReference type="PANTHER" id="PTHR32472:SF10">
    <property type="entry name" value="DNA REPAIR PROTEIN RADA-LIKE PROTEIN"/>
    <property type="match status" value="1"/>
</dbReference>
<evidence type="ECO:0000256" key="3">
    <source>
        <dbReference type="ARBA" id="ARBA00022763"/>
    </source>
</evidence>
<dbReference type="InterPro" id="IPR003593">
    <property type="entry name" value="AAA+_ATPase"/>
</dbReference>
<dbReference type="SMART" id="SM00382">
    <property type="entry name" value="AAA"/>
    <property type="match status" value="1"/>
</dbReference>
<feature type="region of interest" description="Lon-protease-like" evidence="11">
    <location>
        <begin position="349"/>
        <end position="460"/>
    </location>
</feature>
<keyword evidence="2 11" id="KW-0547">Nucleotide-binding</keyword>
<feature type="short sequence motif" description="RadA KNRFG motif" evidence="11">
    <location>
        <begin position="251"/>
        <end position="255"/>
    </location>
</feature>
<dbReference type="Gene3D" id="3.30.230.10">
    <property type="match status" value="1"/>
</dbReference>
<dbReference type="GO" id="GO:0140664">
    <property type="term" value="F:ATP-dependent DNA damage sensor activity"/>
    <property type="evidence" value="ECO:0007669"/>
    <property type="project" value="InterPro"/>
</dbReference>
<evidence type="ECO:0000256" key="13">
    <source>
        <dbReference type="RuleBase" id="RU003555"/>
    </source>
</evidence>
<evidence type="ECO:0000256" key="12">
    <source>
        <dbReference type="NCBIfam" id="TIGR00416"/>
    </source>
</evidence>
<dbReference type="GO" id="GO:0008270">
    <property type="term" value="F:zinc ion binding"/>
    <property type="evidence" value="ECO:0007669"/>
    <property type="project" value="UniProtKB-KW"/>
</dbReference>
<dbReference type="GO" id="GO:0016787">
    <property type="term" value="F:hydrolase activity"/>
    <property type="evidence" value="ECO:0007669"/>
    <property type="project" value="UniProtKB-KW"/>
</dbReference>
<evidence type="ECO:0000313" key="15">
    <source>
        <dbReference type="EMBL" id="OWZ84518.1"/>
    </source>
</evidence>
<dbReference type="Proteomes" id="UP000214588">
    <property type="component" value="Unassembled WGS sequence"/>
</dbReference>
<dbReference type="Pfam" id="PF18073">
    <property type="entry name" value="Zn_ribbon_LapB"/>
    <property type="match status" value="1"/>
</dbReference>
<evidence type="ECO:0000256" key="11">
    <source>
        <dbReference type="HAMAP-Rule" id="MF_01498"/>
    </source>
</evidence>
<dbReference type="GO" id="GO:0000725">
    <property type="term" value="P:recombinational repair"/>
    <property type="evidence" value="ECO:0007669"/>
    <property type="project" value="UniProtKB-UniRule"/>
</dbReference>
<dbReference type="SUPFAM" id="SSF54211">
    <property type="entry name" value="Ribosomal protein S5 domain 2-like"/>
    <property type="match status" value="1"/>
</dbReference>
<dbReference type="InterPro" id="IPR004504">
    <property type="entry name" value="DNA_repair_RadA"/>
</dbReference>
<dbReference type="InterPro" id="IPR020568">
    <property type="entry name" value="Ribosomal_Su5_D2-typ_SF"/>
</dbReference>
<keyword evidence="7 11" id="KW-0067">ATP-binding</keyword>
<reference evidence="15 16" key="1">
    <citation type="submission" date="2017-06" db="EMBL/GenBank/DDBJ databases">
        <title>Draft Genome Sequence of Natranaerobius trueperi halophilic, alkalithermophilic bacteria from soda lakes.</title>
        <authorList>
            <person name="Zhao B."/>
        </authorList>
    </citation>
    <scope>NUCLEOTIDE SEQUENCE [LARGE SCALE GENOMIC DNA]</scope>
    <source>
        <strain evidence="15 16">DSM 18760</strain>
    </source>
</reference>
<organism evidence="15 16">
    <name type="scientific">Natranaerobius trueperi</name>
    <dbReference type="NCBI Taxonomy" id="759412"/>
    <lineage>
        <taxon>Bacteria</taxon>
        <taxon>Bacillati</taxon>
        <taxon>Bacillota</taxon>
        <taxon>Clostridia</taxon>
        <taxon>Natranaerobiales</taxon>
        <taxon>Natranaerobiaceae</taxon>
        <taxon>Natranaerobius</taxon>
    </lineage>
</organism>
<dbReference type="Gene3D" id="3.40.50.300">
    <property type="entry name" value="P-loop containing nucleotide triphosphate hydrolases"/>
    <property type="match status" value="1"/>
</dbReference>
<keyword evidence="8 11" id="KW-0346">Stress response</keyword>
<dbReference type="RefSeq" id="WP_089022848.1">
    <property type="nucleotide sequence ID" value="NZ_NIQC01000004.1"/>
</dbReference>
<evidence type="ECO:0000256" key="8">
    <source>
        <dbReference type="ARBA" id="ARBA00023016"/>
    </source>
</evidence>
<feature type="domain" description="RecA family profile 1" evidence="14">
    <location>
        <begin position="66"/>
        <end position="214"/>
    </location>
</feature>
<dbReference type="Pfam" id="PF13481">
    <property type="entry name" value="AAA_25"/>
    <property type="match status" value="1"/>
</dbReference>
<evidence type="ECO:0000313" key="16">
    <source>
        <dbReference type="Proteomes" id="UP000214588"/>
    </source>
</evidence>
<dbReference type="PANTHER" id="PTHR32472">
    <property type="entry name" value="DNA REPAIR PROTEIN RADA"/>
    <property type="match status" value="1"/>
</dbReference>
<comment type="similarity">
    <text evidence="11 13">Belongs to the RecA family. RadA subfamily.</text>
</comment>
<dbReference type="AlphaFoldDB" id="A0A226BZN8"/>
<dbReference type="GO" id="GO:0005829">
    <property type="term" value="C:cytosol"/>
    <property type="evidence" value="ECO:0007669"/>
    <property type="project" value="TreeGrafter"/>
</dbReference>
<keyword evidence="9 11" id="KW-0238">DNA-binding</keyword>
<dbReference type="EMBL" id="NIQC01000004">
    <property type="protein sequence ID" value="OWZ84518.1"/>
    <property type="molecule type" value="Genomic_DNA"/>
</dbReference>
<evidence type="ECO:0000256" key="1">
    <source>
        <dbReference type="ARBA" id="ARBA00022723"/>
    </source>
</evidence>
<dbReference type="InterPro" id="IPR027417">
    <property type="entry name" value="P-loop_NTPase"/>
</dbReference>
<keyword evidence="6 13" id="KW-0862">Zinc</keyword>
<keyword evidence="3 11" id="KW-0227">DNA damage</keyword>
<keyword evidence="4 13" id="KW-0863">Zinc-finger</keyword>
<proteinExistence type="inferred from homology"/>
<comment type="function">
    <text evidence="11">Plays a role in repairing double-strand DNA breaks, probably involving stabilizing or processing branched DNA or blocked replication forks.</text>
</comment>
<dbReference type="Pfam" id="PF13541">
    <property type="entry name" value="ChlI"/>
    <property type="match status" value="1"/>
</dbReference>
<gene>
    <name evidence="11" type="primary">radA</name>
    <name evidence="15" type="ORF">CDO51_03190</name>
</gene>
<keyword evidence="5" id="KW-0378">Hydrolase</keyword>
<dbReference type="SUPFAM" id="SSF52540">
    <property type="entry name" value="P-loop containing nucleoside triphosphate hydrolases"/>
    <property type="match status" value="1"/>
</dbReference>
<comment type="function">
    <text evidence="13">DNA-dependent ATPase involved in processing of recombination intermediates, plays a role in repairing DNA breaks. Stimulates the branch migration of RecA-mediated strand transfer reactions, allowing the 3' invading strand to extend heteroduplex DNA faster. Binds ssDNA in the presence of ADP but not other nucleotides, has ATPase activity that is stimulated by ssDNA and various branched DNA structures, but inhibited by SSB. Does not have RecA's homology-searching function.</text>
</comment>
<dbReference type="OrthoDB" id="9803906at2"/>
<name>A0A226BZN8_9FIRM</name>
<comment type="domain">
    <text evidence="11">The middle region has homology to RecA with ATPase motifs including the RadA KNRFG motif, while the C-terminus is homologous to Lon protease.</text>
</comment>
<dbReference type="GO" id="GO:0005524">
    <property type="term" value="F:ATP binding"/>
    <property type="evidence" value="ECO:0007669"/>
    <property type="project" value="UniProtKB-UniRule"/>
</dbReference>
<evidence type="ECO:0000256" key="4">
    <source>
        <dbReference type="ARBA" id="ARBA00022771"/>
    </source>
</evidence>
<dbReference type="NCBIfam" id="TIGR00416">
    <property type="entry name" value="sms"/>
    <property type="match status" value="1"/>
</dbReference>
<evidence type="ECO:0000256" key="7">
    <source>
        <dbReference type="ARBA" id="ARBA00022840"/>
    </source>
</evidence>
<accession>A0A226BZN8</accession>
<protein>
    <recommendedName>
        <fullName evidence="11 12">DNA repair protein RadA</fullName>
    </recommendedName>
</protein>
<dbReference type="InterPro" id="IPR020588">
    <property type="entry name" value="RecA_ATP-bd"/>
</dbReference>
<evidence type="ECO:0000256" key="5">
    <source>
        <dbReference type="ARBA" id="ARBA00022801"/>
    </source>
</evidence>
<dbReference type="PRINTS" id="PR01874">
    <property type="entry name" value="DNAREPAIRADA"/>
</dbReference>
<evidence type="ECO:0000256" key="9">
    <source>
        <dbReference type="ARBA" id="ARBA00023125"/>
    </source>
</evidence>
<keyword evidence="1 11" id="KW-0479">Metal-binding</keyword>
<dbReference type="PROSITE" id="PS50162">
    <property type="entry name" value="RECA_2"/>
    <property type="match status" value="1"/>
</dbReference>
<keyword evidence="16" id="KW-1185">Reference proteome</keyword>
<feature type="binding site" evidence="11">
    <location>
        <begin position="95"/>
        <end position="102"/>
    </location>
    <ligand>
        <name>ATP</name>
        <dbReference type="ChEBI" id="CHEBI:30616"/>
    </ligand>
</feature>
<dbReference type="FunFam" id="3.40.50.300:FF:000050">
    <property type="entry name" value="DNA repair protein RadA"/>
    <property type="match status" value="1"/>
</dbReference>
<dbReference type="GO" id="GO:0003684">
    <property type="term" value="F:damaged DNA binding"/>
    <property type="evidence" value="ECO:0007669"/>
    <property type="project" value="InterPro"/>
</dbReference>
<dbReference type="HAMAP" id="MF_01498">
    <property type="entry name" value="RadA_bact"/>
    <property type="match status" value="1"/>
</dbReference>
<evidence type="ECO:0000259" key="14">
    <source>
        <dbReference type="PROSITE" id="PS50162"/>
    </source>
</evidence>
<evidence type="ECO:0000256" key="2">
    <source>
        <dbReference type="ARBA" id="ARBA00022741"/>
    </source>
</evidence>
<evidence type="ECO:0000256" key="6">
    <source>
        <dbReference type="ARBA" id="ARBA00022833"/>
    </source>
</evidence>
<evidence type="ECO:0000256" key="10">
    <source>
        <dbReference type="ARBA" id="ARBA00023204"/>
    </source>
</evidence>
<dbReference type="InterPro" id="IPR014721">
    <property type="entry name" value="Ribsml_uS5_D2-typ_fold_subgr"/>
</dbReference>
<comment type="caution">
    <text evidence="15">The sequence shown here is derived from an EMBL/GenBank/DDBJ whole genome shotgun (WGS) entry which is preliminary data.</text>
</comment>
<dbReference type="InterPro" id="IPR041166">
    <property type="entry name" value="Rubredoxin_2"/>
</dbReference>
<keyword evidence="10 11" id="KW-0234">DNA repair</keyword>
<sequence>MKKAKIHYICNECGHVDLKWLGKCPECDNWNTFLKKEETSPKSNTQRSHSNNSPQVVSLSGVPFNAEIRISSKIAEFDRVLGGGVVPGSVVLVGGSPGIGKSTLMLQVANNLFENKKSVVYVSGEESLSQVKIRCDRLELNTDMQFASGTNLQELINELKSIQPEILIIDSIQSLYHPDIQSTPGSLTQVRECALYLQSFAKENNTACFIVGHVTKDGNIAGPKVLEHIVDTVLHFEGDKHHSYRIIRGLKNRFGANELGVFEMQYKGLVEVNNPSEIFLRERPKSSFGSTILPSLEGTRTFLVEIQALVGDSHLGTPRRVVTGIDNQRVALITAVLEKKGGLNLVGQDIFVNAVGGVKISEPAADLAIAMTLVSSFKEKKLPEDLIVLGELGLTGEVRSCNQIEARLKEAERMGFRKALIPYTDINSNTVENLELYLVRHLTEAFNFIFEDGEIGDTFI</sequence>